<dbReference type="EMBL" id="PTRC01000084">
    <property type="protein sequence ID" value="PQA71557.1"/>
    <property type="molecule type" value="Genomic_DNA"/>
</dbReference>
<evidence type="ECO:0000256" key="2">
    <source>
        <dbReference type="ARBA" id="ARBA00023002"/>
    </source>
</evidence>
<evidence type="ECO:0000259" key="5">
    <source>
        <dbReference type="Pfam" id="PF00171"/>
    </source>
</evidence>
<dbReference type="GO" id="GO:0009450">
    <property type="term" value="P:gamma-aminobutyric acid catabolic process"/>
    <property type="evidence" value="ECO:0007669"/>
    <property type="project" value="TreeGrafter"/>
</dbReference>
<keyword evidence="7" id="KW-1185">Reference proteome</keyword>
<dbReference type="InterPro" id="IPR016160">
    <property type="entry name" value="Ald_DH_CS_CYS"/>
</dbReference>
<comment type="similarity">
    <text evidence="1 4">Belongs to the aldehyde dehydrogenase family.</text>
</comment>
<sequence>ISLELGGNAPFIVFDDADLDAAVDGAMISKYRNAGQTCVCANRIYVQRGIYDKFAEKLAAKVKELKVGNGTEPGIVIGPMIEPKALTKVKA</sequence>
<dbReference type="InterPro" id="IPR050740">
    <property type="entry name" value="Aldehyde_DH_Superfamily"/>
</dbReference>
<evidence type="ECO:0000313" key="7">
    <source>
        <dbReference type="Proteomes" id="UP000238493"/>
    </source>
</evidence>
<feature type="active site" evidence="3">
    <location>
        <position position="4"/>
    </location>
</feature>
<dbReference type="PANTHER" id="PTHR43353">
    <property type="entry name" value="SUCCINATE-SEMIALDEHYDE DEHYDROGENASE, MITOCHONDRIAL"/>
    <property type="match status" value="1"/>
</dbReference>
<dbReference type="Gene3D" id="3.40.309.10">
    <property type="entry name" value="Aldehyde Dehydrogenase, Chain A, domain 2"/>
    <property type="match status" value="1"/>
</dbReference>
<dbReference type="SUPFAM" id="SSF53720">
    <property type="entry name" value="ALDH-like"/>
    <property type="match status" value="1"/>
</dbReference>
<accession>A0A2S7IU65</accession>
<dbReference type="Proteomes" id="UP000238493">
    <property type="component" value="Unassembled WGS sequence"/>
</dbReference>
<dbReference type="AlphaFoldDB" id="A0A2S7IU65"/>
<evidence type="ECO:0000256" key="3">
    <source>
        <dbReference type="PROSITE-ProRule" id="PRU10007"/>
    </source>
</evidence>
<protein>
    <submittedName>
        <fullName evidence="6">Succinate-semialdehyde dehydrogenase (NADP(+))</fullName>
    </submittedName>
</protein>
<dbReference type="GO" id="GO:0004777">
    <property type="term" value="F:succinate-semialdehyde dehydrogenase (NAD+) activity"/>
    <property type="evidence" value="ECO:0007669"/>
    <property type="project" value="TreeGrafter"/>
</dbReference>
<dbReference type="InterPro" id="IPR016163">
    <property type="entry name" value="Ald_DH_C"/>
</dbReference>
<gene>
    <name evidence="6" type="ORF">C3731_21380</name>
</gene>
<keyword evidence="2 4" id="KW-0560">Oxidoreductase</keyword>
<dbReference type="Pfam" id="PF00171">
    <property type="entry name" value="Aldedh"/>
    <property type="match status" value="1"/>
</dbReference>
<dbReference type="InterPro" id="IPR029510">
    <property type="entry name" value="Ald_DH_CS_GLU"/>
</dbReference>
<dbReference type="PANTHER" id="PTHR43353:SF5">
    <property type="entry name" value="SUCCINATE-SEMIALDEHYDE DEHYDROGENASE, MITOCHONDRIAL"/>
    <property type="match status" value="1"/>
</dbReference>
<organism evidence="6 7">
    <name type="scientific">Brucella oryzae</name>
    <dbReference type="NCBI Taxonomy" id="335286"/>
    <lineage>
        <taxon>Bacteria</taxon>
        <taxon>Pseudomonadati</taxon>
        <taxon>Pseudomonadota</taxon>
        <taxon>Alphaproteobacteria</taxon>
        <taxon>Hyphomicrobiales</taxon>
        <taxon>Brucellaceae</taxon>
        <taxon>Brucella/Ochrobactrum group</taxon>
        <taxon>Brucella</taxon>
    </lineage>
</organism>
<dbReference type="InterPro" id="IPR016161">
    <property type="entry name" value="Ald_DH/histidinol_DH"/>
</dbReference>
<dbReference type="InterPro" id="IPR015590">
    <property type="entry name" value="Aldehyde_DH_dom"/>
</dbReference>
<evidence type="ECO:0000256" key="4">
    <source>
        <dbReference type="RuleBase" id="RU003345"/>
    </source>
</evidence>
<name>A0A2S7IU65_9HYPH</name>
<dbReference type="PROSITE" id="PS00687">
    <property type="entry name" value="ALDEHYDE_DEHYDR_GLU"/>
    <property type="match status" value="1"/>
</dbReference>
<proteinExistence type="inferred from homology"/>
<feature type="domain" description="Aldehyde dehydrogenase" evidence="5">
    <location>
        <begin position="1"/>
        <end position="90"/>
    </location>
</feature>
<reference evidence="6 7" key="1">
    <citation type="submission" date="2018-02" db="EMBL/GenBank/DDBJ databases">
        <title>Draft genome sequence of Ochrobactrum oryzae found in Brazil.</title>
        <authorList>
            <person name="Cerdeira L."/>
            <person name="Andrade F."/>
            <person name="Zacariotto T."/>
            <person name="Barbosa B."/>
            <person name="Santos S."/>
            <person name="Cassetari V."/>
            <person name="Lincopan N."/>
        </authorList>
    </citation>
    <scope>NUCLEOTIDE SEQUENCE [LARGE SCALE GENOMIC DNA]</scope>
    <source>
        <strain evidence="6 7">OA447</strain>
    </source>
</reference>
<feature type="non-terminal residue" evidence="6">
    <location>
        <position position="1"/>
    </location>
</feature>
<feature type="non-terminal residue" evidence="6">
    <location>
        <position position="91"/>
    </location>
</feature>
<comment type="caution">
    <text evidence="6">The sequence shown here is derived from an EMBL/GenBank/DDBJ whole genome shotgun (WGS) entry which is preliminary data.</text>
</comment>
<evidence type="ECO:0000256" key="1">
    <source>
        <dbReference type="ARBA" id="ARBA00009986"/>
    </source>
</evidence>
<dbReference type="PROSITE" id="PS00070">
    <property type="entry name" value="ALDEHYDE_DEHYDR_CYS"/>
    <property type="match status" value="1"/>
</dbReference>
<evidence type="ECO:0000313" key="6">
    <source>
        <dbReference type="EMBL" id="PQA71557.1"/>
    </source>
</evidence>
<dbReference type="RefSeq" id="WP_146097176.1">
    <property type="nucleotide sequence ID" value="NZ_PTRC01000084.1"/>
</dbReference>